<evidence type="ECO:0000256" key="14">
    <source>
        <dbReference type="ARBA" id="ARBA00024601"/>
    </source>
</evidence>
<feature type="compositionally biased region" description="Polar residues" evidence="20">
    <location>
        <begin position="112"/>
        <end position="121"/>
    </location>
</feature>
<comment type="catalytic activity">
    <reaction evidence="16">
        <text>a 5'-end adenosine-5'-diphospho-5'-2'-deoxyribonucleoside-DNA + H2O = a 5'-end 5'-phospho-2'-deoxyribonucleoside-DNA + AMP + 2 H(+)</text>
        <dbReference type="Rhea" id="RHEA:52128"/>
        <dbReference type="Rhea" id="RHEA-COMP:13180"/>
        <dbReference type="Rhea" id="RHEA-COMP:13181"/>
        <dbReference type="ChEBI" id="CHEBI:15377"/>
        <dbReference type="ChEBI" id="CHEBI:15378"/>
        <dbReference type="ChEBI" id="CHEBI:136412"/>
        <dbReference type="ChEBI" id="CHEBI:136413"/>
        <dbReference type="ChEBI" id="CHEBI:456215"/>
        <dbReference type="EC" id="3.6.1.71"/>
    </reaction>
</comment>
<dbReference type="HOGENOM" id="CLU_066882_2_0_1"/>
<keyword evidence="7" id="KW-0227">DNA damage</keyword>
<dbReference type="FunFam" id="2.60.200.20:FF:000058">
    <property type="entry name" value="GM26347"/>
    <property type="match status" value="1"/>
</dbReference>
<dbReference type="GeneTree" id="ENSGT00940000156806"/>
<evidence type="ECO:0000256" key="16">
    <source>
        <dbReference type="ARBA" id="ARBA00044639"/>
    </source>
</evidence>
<dbReference type="EC" id="3.6.1.72" evidence="3"/>
<dbReference type="GO" id="GO:0003725">
    <property type="term" value="F:double-stranded RNA binding"/>
    <property type="evidence" value="ECO:0007669"/>
    <property type="project" value="TreeGrafter"/>
</dbReference>
<dbReference type="GO" id="GO:0005654">
    <property type="term" value="C:nucleoplasm"/>
    <property type="evidence" value="ECO:0007669"/>
    <property type="project" value="UniProtKB-SubCell"/>
</dbReference>
<evidence type="ECO:0000313" key="22">
    <source>
        <dbReference type="Ensembl" id="ENSCSAVP00000013710.1"/>
    </source>
</evidence>
<dbReference type="Pfam" id="PF11969">
    <property type="entry name" value="DcpS_C"/>
    <property type="match status" value="1"/>
</dbReference>
<reference evidence="22" key="3">
    <citation type="submission" date="2025-09" db="UniProtKB">
        <authorList>
            <consortium name="Ensembl"/>
        </authorList>
    </citation>
    <scope>IDENTIFICATION</scope>
</reference>
<evidence type="ECO:0000256" key="9">
    <source>
        <dbReference type="ARBA" id="ARBA00022801"/>
    </source>
</evidence>
<evidence type="ECO:0000256" key="19">
    <source>
        <dbReference type="PROSITE-ProRule" id="PRU00464"/>
    </source>
</evidence>
<evidence type="ECO:0000259" key="21">
    <source>
        <dbReference type="PROSITE" id="PS51084"/>
    </source>
</evidence>
<evidence type="ECO:0000256" key="6">
    <source>
        <dbReference type="ARBA" id="ARBA00022723"/>
    </source>
</evidence>
<dbReference type="Gene3D" id="2.60.200.20">
    <property type="match status" value="1"/>
</dbReference>
<keyword evidence="6" id="KW-0479">Metal-binding</keyword>
<reference evidence="23" key="1">
    <citation type="submission" date="2003-08" db="EMBL/GenBank/DDBJ databases">
        <authorList>
            <person name="Birren B."/>
            <person name="Nusbaum C."/>
            <person name="Abebe A."/>
            <person name="Abouelleil A."/>
            <person name="Adekoya E."/>
            <person name="Ait-zahra M."/>
            <person name="Allen N."/>
            <person name="Allen T."/>
            <person name="An P."/>
            <person name="Anderson M."/>
            <person name="Anderson S."/>
            <person name="Arachchi H."/>
            <person name="Armbruster J."/>
            <person name="Bachantsang P."/>
            <person name="Baldwin J."/>
            <person name="Barry A."/>
            <person name="Bayul T."/>
            <person name="Blitshsteyn B."/>
            <person name="Bloom T."/>
            <person name="Blye J."/>
            <person name="Boguslavskiy L."/>
            <person name="Borowsky M."/>
            <person name="Boukhgalter B."/>
            <person name="Brunache A."/>
            <person name="Butler J."/>
            <person name="Calixte N."/>
            <person name="Calvo S."/>
            <person name="Camarata J."/>
            <person name="Campo K."/>
            <person name="Chang J."/>
            <person name="Cheshatsang Y."/>
            <person name="Citroen M."/>
            <person name="Collymore A."/>
            <person name="Considine T."/>
            <person name="Cook A."/>
            <person name="Cooke P."/>
            <person name="Corum B."/>
            <person name="Cuomo C."/>
            <person name="David R."/>
            <person name="Dawoe T."/>
            <person name="Degray S."/>
            <person name="Dodge S."/>
            <person name="Dooley K."/>
            <person name="Dorje P."/>
            <person name="Dorjee K."/>
            <person name="Dorris L."/>
            <person name="Duffey N."/>
            <person name="Dupes A."/>
            <person name="Elkins T."/>
            <person name="Engels R."/>
            <person name="Erickson J."/>
            <person name="Farina A."/>
            <person name="Faro S."/>
            <person name="Ferreira P."/>
            <person name="Fischer H."/>
            <person name="Fitzgerald M."/>
            <person name="Foley K."/>
            <person name="Gage D."/>
            <person name="Galagan J."/>
            <person name="Gearin G."/>
            <person name="Gnerre S."/>
            <person name="Gnirke A."/>
            <person name="Goyette A."/>
            <person name="Graham J."/>
            <person name="Grandbois E."/>
            <person name="Gyaltsen K."/>
            <person name="Hafez N."/>
            <person name="Hagopian D."/>
            <person name="Hagos B."/>
            <person name="Hall J."/>
            <person name="Hatcher B."/>
            <person name="Heller A."/>
            <person name="Higgins H."/>
            <person name="Honan T."/>
            <person name="Horn A."/>
            <person name="Houde N."/>
            <person name="Hughes L."/>
            <person name="Hulme W."/>
            <person name="Husby E."/>
            <person name="Iliev I."/>
            <person name="Jaffe D."/>
            <person name="Jones C."/>
            <person name="Kamal M."/>
            <person name="Kamat A."/>
            <person name="Kamvysselis M."/>
            <person name="Karlsson E."/>
            <person name="Kells C."/>
            <person name="Kieu A."/>
            <person name="Kisner P."/>
            <person name="Kodira C."/>
            <person name="Kulbokas E."/>
            <person name="Labutti K."/>
            <person name="Lama D."/>
            <person name="Landers T."/>
            <person name="Leger J."/>
            <person name="Levine S."/>
            <person name="Lewis D."/>
            <person name="Lewis T."/>
            <person name="Lindblad-toh K."/>
            <person name="Liu X."/>
            <person name="Lokyitsang T."/>
            <person name="Lokyitsang Y."/>
            <person name="Lucien O."/>
            <person name="Lui A."/>
            <person name="Ma L.J."/>
            <person name="Mabbitt R."/>
            <person name="Macdonald J."/>
            <person name="Maclean C."/>
            <person name="Major J."/>
            <person name="Manning J."/>
            <person name="Marabella R."/>
            <person name="Maru K."/>
            <person name="Matthews C."/>
            <person name="Mauceli E."/>
            <person name="Mccarthy M."/>
            <person name="Mcdonough S."/>
            <person name="Mcghee T."/>
            <person name="Meldrim J."/>
            <person name="Meneus L."/>
            <person name="Mesirov J."/>
            <person name="Mihalev A."/>
            <person name="Mihova T."/>
            <person name="Mikkelsen T."/>
            <person name="Mlenga V."/>
            <person name="Moru K."/>
            <person name="Mozes J."/>
            <person name="Mulrain L."/>
            <person name="Munson G."/>
            <person name="Naylor J."/>
            <person name="Newes C."/>
            <person name="Nguyen C."/>
            <person name="Nguyen N."/>
            <person name="Nguyen T."/>
            <person name="Nicol R."/>
            <person name="Nielsen C."/>
            <person name="Nizzari M."/>
            <person name="Norbu C."/>
            <person name="Norbu N."/>
            <person name="O'donnell P."/>
            <person name="Okoawo O."/>
            <person name="O'leary S."/>
            <person name="Omotosho B."/>
            <person name="O'neill K."/>
            <person name="Osman S."/>
            <person name="Parker S."/>
            <person name="Perrin D."/>
            <person name="Phunkhang P."/>
            <person name="Piqani B."/>
            <person name="Purcell S."/>
            <person name="Rachupka T."/>
            <person name="Ramasamy U."/>
            <person name="Rameau R."/>
            <person name="Ray V."/>
            <person name="Raymond C."/>
            <person name="Retta R."/>
            <person name="Richardson S."/>
            <person name="Rise C."/>
            <person name="Rodriguez J."/>
            <person name="Rogers J."/>
            <person name="Rogov P."/>
            <person name="Rutman M."/>
            <person name="Schupbach R."/>
            <person name="Seaman C."/>
            <person name="Settipalli S."/>
            <person name="Sharpe T."/>
            <person name="Sheridan J."/>
            <person name="Sherpa N."/>
            <person name="Shi J."/>
            <person name="Smirnov S."/>
            <person name="Smith C."/>
            <person name="Sougnez C."/>
            <person name="Spencer B."/>
            <person name="Stalker J."/>
            <person name="Stange-thomann N."/>
            <person name="Stavropoulos S."/>
            <person name="Stetson K."/>
            <person name="Stone C."/>
            <person name="Stone S."/>
            <person name="Stubbs M."/>
            <person name="Talamas J."/>
            <person name="Tchuinga P."/>
            <person name="Tenzing P."/>
            <person name="Tesfaye S."/>
            <person name="Theodore J."/>
            <person name="Thoulutsang Y."/>
            <person name="Topham K."/>
            <person name="Towey S."/>
            <person name="Tsamla T."/>
            <person name="Tsomo N."/>
            <person name="Vallee D."/>
            <person name="Vassiliev H."/>
            <person name="Venkataraman V."/>
            <person name="Vinson J."/>
            <person name="Vo A."/>
            <person name="Wade C."/>
            <person name="Wang S."/>
            <person name="Wangchuk T."/>
            <person name="Wangdi T."/>
            <person name="Whittaker C."/>
            <person name="Wilkinson J."/>
            <person name="Wu Y."/>
            <person name="Wyman D."/>
            <person name="Yadav S."/>
            <person name="Yang S."/>
            <person name="Yang X."/>
            <person name="Yeager S."/>
            <person name="Yee E."/>
            <person name="Young G."/>
            <person name="Zainoun J."/>
            <person name="Zembeck L."/>
            <person name="Zimmer A."/>
            <person name="Zody M."/>
            <person name="Lander E."/>
        </authorList>
    </citation>
    <scope>NUCLEOTIDE SEQUENCE [LARGE SCALE GENOMIC DNA]</scope>
</reference>
<evidence type="ECO:0000256" key="17">
    <source>
        <dbReference type="ARBA" id="ARBA00044713"/>
    </source>
</evidence>
<protein>
    <recommendedName>
        <fullName evidence="5">Aprataxin</fullName>
        <ecNumber evidence="4">3.6.1.71</ecNumber>
        <ecNumber evidence="3">3.6.1.72</ecNumber>
    </recommendedName>
    <alternativeName>
        <fullName evidence="15">Forkhead-associated domain histidine triad-like protein</fullName>
    </alternativeName>
</protein>
<keyword evidence="8" id="KW-0863">Zinc-finger</keyword>
<evidence type="ECO:0000256" key="8">
    <source>
        <dbReference type="ARBA" id="ARBA00022771"/>
    </source>
</evidence>
<dbReference type="PANTHER" id="PTHR12486:SF4">
    <property type="entry name" value="APRATAXIN"/>
    <property type="match status" value="1"/>
</dbReference>
<dbReference type="Pfam" id="PF17913">
    <property type="entry name" value="FHA_2"/>
    <property type="match status" value="1"/>
</dbReference>
<feature type="domain" description="HIT" evidence="21">
    <location>
        <begin position="195"/>
        <end position="299"/>
    </location>
</feature>
<evidence type="ECO:0000256" key="11">
    <source>
        <dbReference type="ARBA" id="ARBA00023125"/>
    </source>
</evidence>
<evidence type="ECO:0000256" key="5">
    <source>
        <dbReference type="ARBA" id="ARBA00018614"/>
    </source>
</evidence>
<name>H2Z7Z8_CIOSA</name>
<comment type="catalytic activity">
    <reaction evidence="17">
        <text>a 5'-end adenosine-5'-diphospho-5'-ribonucleoside-2'-deoxyribonucleotide-DNA + H2O = a 5'-end 5'-phospho-ribonucleoside-2'-deoxyribonucleotide-DNA + AMP + 2 H(+)</text>
        <dbReference type="Rhea" id="RHEA:52132"/>
        <dbReference type="Rhea" id="RHEA-COMP:13182"/>
        <dbReference type="Rhea" id="RHEA-COMP:13183"/>
        <dbReference type="ChEBI" id="CHEBI:15377"/>
        <dbReference type="ChEBI" id="CHEBI:15378"/>
        <dbReference type="ChEBI" id="CHEBI:136414"/>
        <dbReference type="ChEBI" id="CHEBI:136415"/>
        <dbReference type="ChEBI" id="CHEBI:456215"/>
        <dbReference type="EC" id="3.6.1.71"/>
    </reaction>
</comment>
<dbReference type="GO" id="GO:0030983">
    <property type="term" value="F:mismatched DNA binding"/>
    <property type="evidence" value="ECO:0007669"/>
    <property type="project" value="TreeGrafter"/>
</dbReference>
<dbReference type="GO" id="GO:0000012">
    <property type="term" value="P:single strand break repair"/>
    <property type="evidence" value="ECO:0007669"/>
    <property type="project" value="TreeGrafter"/>
</dbReference>
<organism evidence="22 23">
    <name type="scientific">Ciona savignyi</name>
    <name type="common">Pacific transparent sea squirt</name>
    <dbReference type="NCBI Taxonomy" id="51511"/>
    <lineage>
        <taxon>Eukaryota</taxon>
        <taxon>Metazoa</taxon>
        <taxon>Chordata</taxon>
        <taxon>Tunicata</taxon>
        <taxon>Ascidiacea</taxon>
        <taxon>Phlebobranchia</taxon>
        <taxon>Cionidae</taxon>
        <taxon>Ciona</taxon>
    </lineage>
</organism>
<feature type="compositionally biased region" description="Basic residues" evidence="20">
    <location>
        <begin position="136"/>
        <end position="151"/>
    </location>
</feature>
<dbReference type="GO" id="GO:0005730">
    <property type="term" value="C:nucleolus"/>
    <property type="evidence" value="ECO:0007669"/>
    <property type="project" value="UniProtKB-SubCell"/>
</dbReference>
<dbReference type="InterPro" id="IPR036265">
    <property type="entry name" value="HIT-like_sf"/>
</dbReference>
<evidence type="ECO:0000256" key="12">
    <source>
        <dbReference type="ARBA" id="ARBA00023204"/>
    </source>
</evidence>
<dbReference type="PANTHER" id="PTHR12486">
    <property type="entry name" value="APRATAXIN-RELATED"/>
    <property type="match status" value="1"/>
</dbReference>
<dbReference type="Pfam" id="PF16278">
    <property type="entry name" value="zf-C2HE"/>
    <property type="match status" value="1"/>
</dbReference>
<keyword evidence="23" id="KW-1185">Reference proteome</keyword>
<feature type="compositionally biased region" description="Polar residues" evidence="20">
    <location>
        <begin position="158"/>
        <end position="170"/>
    </location>
</feature>
<dbReference type="InterPro" id="IPR041388">
    <property type="entry name" value="FHA_2"/>
</dbReference>
<dbReference type="eggNOG" id="KOG2134">
    <property type="taxonomic scope" value="Eukaryota"/>
</dbReference>
<feature type="region of interest" description="Disordered" evidence="20">
    <location>
        <begin position="111"/>
        <end position="170"/>
    </location>
</feature>
<evidence type="ECO:0000256" key="20">
    <source>
        <dbReference type="SAM" id="MobiDB-lite"/>
    </source>
</evidence>
<dbReference type="AlphaFoldDB" id="H2Z7Z8"/>
<dbReference type="EC" id="3.6.1.71" evidence="4"/>
<dbReference type="PROSITE" id="PS51084">
    <property type="entry name" value="HIT_2"/>
    <property type="match status" value="1"/>
</dbReference>
<dbReference type="CDD" id="cd22716">
    <property type="entry name" value="FHA_APTX_PNKP"/>
    <property type="match status" value="1"/>
</dbReference>
<dbReference type="InterPro" id="IPR011146">
    <property type="entry name" value="HIT-like"/>
</dbReference>
<dbReference type="STRING" id="51511.ENSCSAVP00000013710"/>
<comment type="caution">
    <text evidence="19">Lacks conserved residue(s) required for the propagation of feature annotation.</text>
</comment>
<dbReference type="eggNOG" id="KOG0562">
    <property type="taxonomic scope" value="Eukaryota"/>
</dbReference>
<dbReference type="GO" id="GO:0033699">
    <property type="term" value="F:DNA 5'-adenosine monophosphate hydrolase activity"/>
    <property type="evidence" value="ECO:0007669"/>
    <property type="project" value="UniProtKB-EC"/>
</dbReference>
<dbReference type="Gene3D" id="3.30.428.10">
    <property type="entry name" value="HIT-like"/>
    <property type="match status" value="1"/>
</dbReference>
<dbReference type="InterPro" id="IPR032566">
    <property type="entry name" value="Znf-C2HE"/>
</dbReference>
<dbReference type="InterPro" id="IPR008984">
    <property type="entry name" value="SMAD_FHA_dom_sf"/>
</dbReference>
<dbReference type="GO" id="GO:0003697">
    <property type="term" value="F:single-stranded DNA binding"/>
    <property type="evidence" value="ECO:0007669"/>
    <property type="project" value="TreeGrafter"/>
</dbReference>
<dbReference type="FunCoup" id="H2Z7Z8">
    <property type="interactions" value="6"/>
</dbReference>
<dbReference type="Ensembl" id="ENSCSAVT00000013868.1">
    <property type="protein sequence ID" value="ENSCSAVP00000013710.1"/>
    <property type="gene ID" value="ENSCSAVG00000008038.1"/>
</dbReference>
<evidence type="ECO:0000256" key="18">
    <source>
        <dbReference type="ARBA" id="ARBA00045142"/>
    </source>
</evidence>
<proteinExistence type="predicted"/>
<dbReference type="OMA" id="ECCKSSH"/>
<evidence type="ECO:0000256" key="15">
    <source>
        <dbReference type="ARBA" id="ARBA00032750"/>
    </source>
</evidence>
<keyword evidence="10" id="KW-0862">Zinc</keyword>
<dbReference type="PROSITE" id="PS00892">
    <property type="entry name" value="HIT_1"/>
    <property type="match status" value="1"/>
</dbReference>
<comment type="function">
    <text evidence="18">DNA-binding protein involved in single-strand DNA break repair, double-strand DNA break repair and base excision repair. Resolves abortive DNA ligation intermediates formed either at base excision sites, or when DNA ligases attempt to repair non-ligatable breaks induced by reactive oxygen species. Catalyzes the release of adenylate groups covalently linked to 5'-phosphate termini, resulting in the production of 5'-phosphate termini that can be efficiently rejoined. Also able to hydrolyze adenosine 5'-monophosphoramidate (AMP-NH(2)) and diadenosine tetraphosphate (AppppA), but with lower catalytic activity. Likewise, catalyzes the release of 3'-linked guanosine (DNAppG) and inosine (DNAppI) from DNA, but has higher specific activity with 5'-linked adenosine (AppDNA).</text>
</comment>
<dbReference type="SUPFAM" id="SSF54197">
    <property type="entry name" value="HIT-like"/>
    <property type="match status" value="1"/>
</dbReference>
<feature type="compositionally biased region" description="Basic and acidic residues" evidence="20">
    <location>
        <begin position="122"/>
        <end position="135"/>
    </location>
</feature>
<keyword evidence="9" id="KW-0378">Hydrolase</keyword>
<keyword evidence="12" id="KW-0234">DNA repair</keyword>
<dbReference type="InterPro" id="IPR019808">
    <property type="entry name" value="Histidine_triad_CS"/>
</dbReference>
<evidence type="ECO:0000256" key="1">
    <source>
        <dbReference type="ARBA" id="ARBA00004604"/>
    </source>
</evidence>
<dbReference type="GO" id="GO:0120108">
    <property type="term" value="F:DNA-3'-diphospho-5'-guanosine diphosphatase activity"/>
    <property type="evidence" value="ECO:0007669"/>
    <property type="project" value="UniProtKB-EC"/>
</dbReference>
<evidence type="ECO:0000256" key="4">
    <source>
        <dbReference type="ARBA" id="ARBA00012496"/>
    </source>
</evidence>
<dbReference type="GO" id="GO:1990165">
    <property type="term" value="F:single-strand break-containing DNA binding"/>
    <property type="evidence" value="ECO:0007669"/>
    <property type="project" value="TreeGrafter"/>
</dbReference>
<keyword evidence="11" id="KW-0238">DNA-binding</keyword>
<comment type="subcellular location">
    <subcellularLocation>
        <location evidence="1">Nucleus</location>
        <location evidence="1">Nucleolus</location>
    </subcellularLocation>
    <subcellularLocation>
        <location evidence="2">Nucleus</location>
        <location evidence="2">Nucleoplasm</location>
    </subcellularLocation>
</comment>
<dbReference type="InParanoid" id="H2Z7Z8"/>
<evidence type="ECO:0000256" key="3">
    <source>
        <dbReference type="ARBA" id="ARBA00012495"/>
    </source>
</evidence>
<evidence type="ECO:0000256" key="13">
    <source>
        <dbReference type="ARBA" id="ARBA00023242"/>
    </source>
</evidence>
<dbReference type="SUPFAM" id="SSF49879">
    <property type="entry name" value="SMAD/FHA domain"/>
    <property type="match status" value="1"/>
</dbReference>
<dbReference type="GO" id="GO:0008270">
    <property type="term" value="F:zinc ion binding"/>
    <property type="evidence" value="ECO:0007669"/>
    <property type="project" value="UniProtKB-KW"/>
</dbReference>
<evidence type="ECO:0000256" key="7">
    <source>
        <dbReference type="ARBA" id="ARBA00022763"/>
    </source>
</evidence>
<comment type="catalytic activity">
    <reaction evidence="14">
        <text>a 3'-end 2'-deoxyribonucleotide-3'-diphospho-5'-guanosine-DNA + H2O = a 3'-end 2'-deoxyribonucleotide 3'-phosphate-DNA + GMP + 2 H(+)</text>
        <dbReference type="Rhea" id="RHEA:52140"/>
        <dbReference type="Rhea" id="RHEA-COMP:13186"/>
        <dbReference type="Rhea" id="RHEA-COMP:13187"/>
        <dbReference type="ChEBI" id="CHEBI:15377"/>
        <dbReference type="ChEBI" id="CHEBI:15378"/>
        <dbReference type="ChEBI" id="CHEBI:58115"/>
        <dbReference type="ChEBI" id="CHEBI:136419"/>
        <dbReference type="ChEBI" id="CHEBI:136420"/>
        <dbReference type="EC" id="3.6.1.72"/>
    </reaction>
</comment>
<keyword evidence="13" id="KW-0539">Nucleus</keyword>
<dbReference type="FunFam" id="3.30.428.10:FF:000004">
    <property type="entry name" value="aprataxin isoform X2"/>
    <property type="match status" value="1"/>
</dbReference>
<reference evidence="22" key="2">
    <citation type="submission" date="2025-08" db="UniProtKB">
        <authorList>
            <consortium name="Ensembl"/>
        </authorList>
    </citation>
    <scope>IDENTIFICATION</scope>
</reference>
<sequence length="369" mass="41997">MSKSVKCYLECCKSSHPKIQLPHNLPVLIGRMPELAVTDKMCSRNQLELTANCQKKYVLVKRLGANKSQINGIDIEQNKSSRLEEGHELHIVNGKYPHQIYFTDENTDTKAQKSTISSSRIQTEKADISSKESVHKRQKVTSKTKAKKAKITLKENDSPSTDSVYTFNSPDAGTLSTQKLESKNTSRIPEKHHWSQGLRASMSDAELIVLEDEKLVVIRDKFPKAKYHWLVLPKEGISSTKNLTFENIDLLQHILKVGKEIANEVTDEDIAFRFGYHAVPSMSQLHMHVISQDFNSPCFKTKKHWNSFTTDYFVNATDIIQELATDGKVQDRKKLTSLLNAPLKCHRCKELQKNIPTLKKHIQKCCIVL</sequence>
<accession>H2Z7Z8</accession>
<evidence type="ECO:0000256" key="2">
    <source>
        <dbReference type="ARBA" id="ARBA00004642"/>
    </source>
</evidence>
<dbReference type="Proteomes" id="UP000007875">
    <property type="component" value="Unassembled WGS sequence"/>
</dbReference>
<evidence type="ECO:0000256" key="10">
    <source>
        <dbReference type="ARBA" id="ARBA00022833"/>
    </source>
</evidence>
<evidence type="ECO:0000313" key="23">
    <source>
        <dbReference type="Proteomes" id="UP000007875"/>
    </source>
</evidence>